<accession>A0ABV7GJL1</accession>
<dbReference type="PROSITE" id="PS51257">
    <property type="entry name" value="PROKAR_LIPOPROTEIN"/>
    <property type="match status" value="1"/>
</dbReference>
<dbReference type="Proteomes" id="UP001595621">
    <property type="component" value="Unassembled WGS sequence"/>
</dbReference>
<evidence type="ECO:0000313" key="1">
    <source>
        <dbReference type="EMBL" id="MFC3140611.1"/>
    </source>
</evidence>
<gene>
    <name evidence="1" type="ORF">ACFOE0_20880</name>
</gene>
<organism evidence="1 2">
    <name type="scientific">Shewanella submarina</name>
    <dbReference type="NCBI Taxonomy" id="2016376"/>
    <lineage>
        <taxon>Bacteria</taxon>
        <taxon>Pseudomonadati</taxon>
        <taxon>Pseudomonadota</taxon>
        <taxon>Gammaproteobacteria</taxon>
        <taxon>Alteromonadales</taxon>
        <taxon>Shewanellaceae</taxon>
        <taxon>Shewanella</taxon>
    </lineage>
</organism>
<dbReference type="EMBL" id="JBHRTD010000018">
    <property type="protein sequence ID" value="MFC3140611.1"/>
    <property type="molecule type" value="Genomic_DNA"/>
</dbReference>
<dbReference type="RefSeq" id="WP_248934477.1">
    <property type="nucleotide sequence ID" value="NZ_JAKILF010000001.1"/>
</dbReference>
<proteinExistence type="predicted"/>
<evidence type="ECO:0000313" key="2">
    <source>
        <dbReference type="Proteomes" id="UP001595621"/>
    </source>
</evidence>
<name>A0ABV7GJL1_9GAMM</name>
<evidence type="ECO:0008006" key="3">
    <source>
        <dbReference type="Google" id="ProtNLM"/>
    </source>
</evidence>
<keyword evidence="2" id="KW-1185">Reference proteome</keyword>
<comment type="caution">
    <text evidence="1">The sequence shown here is derived from an EMBL/GenBank/DDBJ whole genome shotgun (WGS) entry which is preliminary data.</text>
</comment>
<protein>
    <recommendedName>
        <fullName evidence="3">Lipoprotein</fullName>
    </recommendedName>
</protein>
<reference evidence="2" key="1">
    <citation type="journal article" date="2019" name="Int. J. Syst. Evol. Microbiol.">
        <title>The Global Catalogue of Microorganisms (GCM) 10K type strain sequencing project: providing services to taxonomists for standard genome sequencing and annotation.</title>
        <authorList>
            <consortium name="The Broad Institute Genomics Platform"/>
            <consortium name="The Broad Institute Genome Sequencing Center for Infectious Disease"/>
            <person name="Wu L."/>
            <person name="Ma J."/>
        </authorList>
    </citation>
    <scope>NUCLEOTIDE SEQUENCE [LARGE SCALE GENOMIC DNA]</scope>
    <source>
        <strain evidence="2">KCTC 52277</strain>
    </source>
</reference>
<sequence>MAAGRVKGYLLAGVMAAVLAGCASEPKQAEDCGRFSAYLEPPASENLYGALVTHIDGKPVISQPNYKLAPGRYTLTLVELIHAPGMDVPLNARKTKTLSLDLKTGERLHLAAKYLPEGQGEGFWEPVVWQTDKARCVLPKVLVNQ</sequence>